<dbReference type="InterPro" id="IPR040771">
    <property type="entry name" value="TLP1_add_C"/>
</dbReference>
<dbReference type="InterPro" id="IPR018376">
    <property type="entry name" value="Enoyl-CoA_hyd/isom_CS"/>
</dbReference>
<dbReference type="Gene3D" id="3.90.226.10">
    <property type="entry name" value="2-enoyl-CoA Hydratase, Chain A, domain 1"/>
    <property type="match status" value="1"/>
</dbReference>
<organism evidence="5 6">
    <name type="scientific">Caulobacter hibisci</name>
    <dbReference type="NCBI Taxonomy" id="2035993"/>
    <lineage>
        <taxon>Bacteria</taxon>
        <taxon>Pseudomonadati</taxon>
        <taxon>Pseudomonadota</taxon>
        <taxon>Alphaproteobacteria</taxon>
        <taxon>Caulobacterales</taxon>
        <taxon>Caulobacteraceae</taxon>
        <taxon>Caulobacter</taxon>
    </lineage>
</organism>
<name>A0ABS0STM3_9CAUL</name>
<dbReference type="PROSITE" id="PS00166">
    <property type="entry name" value="ENOYL_COA_HYDRATASE"/>
    <property type="match status" value="1"/>
</dbReference>
<comment type="caution">
    <text evidence="5">The sequence shown here is derived from an EMBL/GenBank/DDBJ whole genome shotgun (WGS) entry which is preliminary data.</text>
</comment>
<evidence type="ECO:0000313" key="5">
    <source>
        <dbReference type="EMBL" id="MBI1683007.1"/>
    </source>
</evidence>
<evidence type="ECO:0000259" key="4">
    <source>
        <dbReference type="Pfam" id="PF18313"/>
    </source>
</evidence>
<dbReference type="SUPFAM" id="SSF52096">
    <property type="entry name" value="ClpP/crotonase"/>
    <property type="match status" value="1"/>
</dbReference>
<proteinExistence type="inferred from homology"/>
<dbReference type="Proteomes" id="UP000639859">
    <property type="component" value="Unassembled WGS sequence"/>
</dbReference>
<dbReference type="Gene3D" id="2.40.50.840">
    <property type="match status" value="1"/>
</dbReference>
<reference evidence="5 6" key="1">
    <citation type="submission" date="2020-11" db="EMBL/GenBank/DDBJ databases">
        <title>genome sequence of strain KACC 18849.</title>
        <authorList>
            <person name="Gao J."/>
            <person name="Zhang X."/>
        </authorList>
    </citation>
    <scope>NUCLEOTIDE SEQUENCE [LARGE SCALE GENOMIC DNA]</scope>
    <source>
        <strain evidence="5 6">KACC 18849</strain>
    </source>
</reference>
<evidence type="ECO:0000256" key="1">
    <source>
        <dbReference type="ARBA" id="ARBA00005254"/>
    </source>
</evidence>
<dbReference type="Pfam" id="PF18313">
    <property type="entry name" value="TLP1_add_C"/>
    <property type="match status" value="1"/>
</dbReference>
<evidence type="ECO:0000256" key="2">
    <source>
        <dbReference type="ARBA" id="ARBA00023239"/>
    </source>
</evidence>
<dbReference type="Gene3D" id="1.10.12.10">
    <property type="entry name" value="Lyase 2-enoyl-coa Hydratase, Chain A, domain 2"/>
    <property type="match status" value="1"/>
</dbReference>
<comment type="similarity">
    <text evidence="1 3">Belongs to the enoyl-CoA hydratase/isomerase family.</text>
</comment>
<feature type="domain" description="Thiolase-like protein type 1 additional C-terminal" evidence="4">
    <location>
        <begin position="417"/>
        <end position="493"/>
    </location>
</feature>
<accession>A0ABS0STM3</accession>
<gene>
    <name evidence="5" type="ORF">I4Q42_04930</name>
</gene>
<dbReference type="Gene3D" id="3.40.47.10">
    <property type="match status" value="1"/>
</dbReference>
<dbReference type="InterPro" id="IPR029045">
    <property type="entry name" value="ClpP/crotonase-like_dom_sf"/>
</dbReference>
<dbReference type="SUPFAM" id="SSF53901">
    <property type="entry name" value="Thiolase-like"/>
    <property type="match status" value="1"/>
</dbReference>
<dbReference type="InterPro" id="IPR014748">
    <property type="entry name" value="Enoyl-CoA_hydra_C"/>
</dbReference>
<dbReference type="PANTHER" id="PTHR11941">
    <property type="entry name" value="ENOYL-COA HYDRATASE-RELATED"/>
    <property type="match status" value="1"/>
</dbReference>
<protein>
    <submittedName>
        <fullName evidence="5">Enoyl-CoA hydratase/isomerase family protein</fullName>
    </submittedName>
</protein>
<evidence type="ECO:0000256" key="3">
    <source>
        <dbReference type="RuleBase" id="RU003707"/>
    </source>
</evidence>
<evidence type="ECO:0000313" key="6">
    <source>
        <dbReference type="Proteomes" id="UP000639859"/>
    </source>
</evidence>
<dbReference type="Pfam" id="PF00378">
    <property type="entry name" value="ECH_1"/>
    <property type="match status" value="1"/>
</dbReference>
<dbReference type="PANTHER" id="PTHR11941:SF54">
    <property type="entry name" value="ENOYL-COA HYDRATASE, MITOCHONDRIAL"/>
    <property type="match status" value="1"/>
</dbReference>
<dbReference type="RefSeq" id="WP_198574947.1">
    <property type="nucleotide sequence ID" value="NZ_JADWOX010000002.1"/>
</dbReference>
<dbReference type="InterPro" id="IPR001753">
    <property type="entry name" value="Enoyl-CoA_hydra/iso"/>
</dbReference>
<keyword evidence="6" id="KW-1185">Reference proteome</keyword>
<dbReference type="CDD" id="cd06558">
    <property type="entry name" value="crotonase-like"/>
    <property type="match status" value="1"/>
</dbReference>
<keyword evidence="2" id="KW-0456">Lyase</keyword>
<dbReference type="EMBL" id="JADWOX010000002">
    <property type="protein sequence ID" value="MBI1683007.1"/>
    <property type="molecule type" value="Genomic_DNA"/>
</dbReference>
<sequence length="774" mass="81889">MQDPRRVPVIIGVGEAVDRQDDLIQALEPVALMEAALRAAEADAGGPVLARLDSLDLVGLVSWRYADPVALLAQRLGVDPARKTNASMGGETPIRLIHDAAVAIALGEVQAAAIVGGEAGQSAARARRDKVVPPWTPLASREDAVRFPSSRFAMSPPAVALGMQDPAQVYPFYEMAAQAAWGQTPAEGQAESAQLWARYAQVARDNPSAWIRTAPDAEAIGAVTPGNRLINWPYPKLMVANPQVNQAAAILVTSLALARELGVPEDRIVHLWGGAAAREPEDYLLRDTYAHSTAQQTVLETAAAQVGGAERFAHLELYSCFPVVPKMALRTLGLDPAKVSPTVTGGLTFFGAPLNNYMGHAAAAMVRRLRKNPEDLGLLYGQGGYVNKHHALVVGVRPPPQPLAQDYSVQAAADAARGPVPPLVERYDGPATIETYTARFGRDGAAQDGIVIARTPAGQRLMARVAPDDEASMAQLLSTERSAIGADGHVRTDVFGNLAWESGPKRPRAAKAGTFATVEREGPLTIVTINRPEVMNALHPAANAELAEIFDAFAADPDQWVAIITGAGDKAFSAGNDLKYTAVAMAGGEALRTPLTGFAGLTARFDLDKPVIAAVNGLAMGGGFEIALACDLIIASEDATFALPEPKVGLAALAGGLHRLPRLIGLKRAMGMILTGRRVGAREGVELGFVNEVAPAGETLTLARRWAQEILACSPMSIRASKQTAHRGLDEASLEAAYRGQDGYPAVKALFRSADLREGPLAFAQKRPPKWTGR</sequence>
<dbReference type="InterPro" id="IPR016039">
    <property type="entry name" value="Thiolase-like"/>
</dbReference>